<dbReference type="AlphaFoldDB" id="A0A382M3H8"/>
<feature type="non-terminal residue" evidence="1">
    <location>
        <position position="1"/>
    </location>
</feature>
<proteinExistence type="predicted"/>
<organism evidence="1">
    <name type="scientific">marine metagenome</name>
    <dbReference type="NCBI Taxonomy" id="408172"/>
    <lineage>
        <taxon>unclassified sequences</taxon>
        <taxon>metagenomes</taxon>
        <taxon>ecological metagenomes</taxon>
    </lineage>
</organism>
<gene>
    <name evidence="1" type="ORF">METZ01_LOCUS294776</name>
</gene>
<accession>A0A382M3H8</accession>
<evidence type="ECO:0000313" key="1">
    <source>
        <dbReference type="EMBL" id="SVC41922.1"/>
    </source>
</evidence>
<dbReference type="EMBL" id="UINC01090194">
    <property type="protein sequence ID" value="SVC41922.1"/>
    <property type="molecule type" value="Genomic_DNA"/>
</dbReference>
<reference evidence="1" key="1">
    <citation type="submission" date="2018-05" db="EMBL/GenBank/DDBJ databases">
        <authorList>
            <person name="Lanie J.A."/>
            <person name="Ng W.-L."/>
            <person name="Kazmierczak K.M."/>
            <person name="Andrzejewski T.M."/>
            <person name="Davidsen T.M."/>
            <person name="Wayne K.J."/>
            <person name="Tettelin H."/>
            <person name="Glass J.I."/>
            <person name="Rusch D."/>
            <person name="Podicherti R."/>
            <person name="Tsui H.-C.T."/>
            <person name="Winkler M.E."/>
        </authorList>
    </citation>
    <scope>NUCLEOTIDE SEQUENCE</scope>
</reference>
<sequence length="33" mass="3614">MANSPNLLSYPASLGKDVAQGQHYMLLDSYESL</sequence>
<feature type="non-terminal residue" evidence="1">
    <location>
        <position position="33"/>
    </location>
</feature>
<name>A0A382M3H8_9ZZZZ</name>
<protein>
    <submittedName>
        <fullName evidence="1">Uncharacterized protein</fullName>
    </submittedName>
</protein>